<keyword evidence="2 7" id="KW-0645">Protease</keyword>
<evidence type="ECO:0000256" key="4">
    <source>
        <dbReference type="ARBA" id="ARBA00022807"/>
    </source>
</evidence>
<evidence type="ECO:0000313" key="8">
    <source>
        <dbReference type="Proteomes" id="UP001649230"/>
    </source>
</evidence>
<dbReference type="Pfam" id="PF04327">
    <property type="entry name" value="Peptidase_Prp"/>
    <property type="match status" value="1"/>
</dbReference>
<evidence type="ECO:0000256" key="1">
    <source>
        <dbReference type="ARBA" id="ARBA00022517"/>
    </source>
</evidence>
<dbReference type="PANTHER" id="PTHR39178:SF1">
    <property type="entry name" value="RIBOSOMAL-PROCESSING CYSTEINE PROTEASE PRP"/>
    <property type="match status" value="1"/>
</dbReference>
<dbReference type="Gene3D" id="3.30.70.1490">
    <property type="entry name" value="Cysteine protease Prp"/>
    <property type="match status" value="1"/>
</dbReference>
<dbReference type="EMBL" id="CP090978">
    <property type="protein sequence ID" value="UJF31993.1"/>
    <property type="molecule type" value="Genomic_DNA"/>
</dbReference>
<keyword evidence="4" id="KW-0788">Thiol protease</keyword>
<name>A0ABY3SEZ5_9BACL</name>
<dbReference type="CDD" id="cd16332">
    <property type="entry name" value="Prp-like"/>
    <property type="match status" value="1"/>
</dbReference>
<comment type="similarity">
    <text evidence="5">Belongs to the Prp family.</text>
</comment>
<keyword evidence="8" id="KW-1185">Reference proteome</keyword>
<dbReference type="SUPFAM" id="SSF118010">
    <property type="entry name" value="TM1457-like"/>
    <property type="match status" value="1"/>
</dbReference>
<evidence type="ECO:0000256" key="2">
    <source>
        <dbReference type="ARBA" id="ARBA00022670"/>
    </source>
</evidence>
<dbReference type="InterPro" id="IPR007422">
    <property type="entry name" value="Peptidase_Prp"/>
</dbReference>
<gene>
    <name evidence="7" type="ORF">L0M14_19900</name>
</gene>
<organism evidence="7 8">
    <name type="scientific">Paenibacillus hexagrammi</name>
    <dbReference type="NCBI Taxonomy" id="2908839"/>
    <lineage>
        <taxon>Bacteria</taxon>
        <taxon>Bacillati</taxon>
        <taxon>Bacillota</taxon>
        <taxon>Bacilli</taxon>
        <taxon>Bacillales</taxon>
        <taxon>Paenibacillaceae</taxon>
        <taxon>Paenibacillus</taxon>
    </lineage>
</organism>
<dbReference type="GO" id="GO:0008233">
    <property type="term" value="F:peptidase activity"/>
    <property type="evidence" value="ECO:0007669"/>
    <property type="project" value="UniProtKB-KW"/>
</dbReference>
<keyword evidence="3" id="KW-0378">Hydrolase</keyword>
<evidence type="ECO:0000256" key="3">
    <source>
        <dbReference type="ARBA" id="ARBA00022801"/>
    </source>
</evidence>
<evidence type="ECO:0000313" key="7">
    <source>
        <dbReference type="EMBL" id="UJF31993.1"/>
    </source>
</evidence>
<evidence type="ECO:0000256" key="5">
    <source>
        <dbReference type="ARBA" id="ARBA00044503"/>
    </source>
</evidence>
<dbReference type="InterPro" id="IPR036764">
    <property type="entry name" value="Peptidase_Prp_sf"/>
</dbReference>
<reference evidence="7 8" key="1">
    <citation type="journal article" date="2024" name="Int. J. Syst. Evol. Microbiol.">
        <title>Paenibacillus hexagrammi sp. nov., a novel bacterium isolated from the gut content of Hexagrammos agrammus.</title>
        <authorList>
            <person name="Jung H.K."/>
            <person name="Kim D.G."/>
            <person name="Zin H."/>
            <person name="Park J."/>
            <person name="Jung H."/>
            <person name="Kim Y.O."/>
            <person name="Kong H.J."/>
            <person name="Kim J.W."/>
            <person name="Kim Y.S."/>
        </authorList>
    </citation>
    <scope>NUCLEOTIDE SEQUENCE [LARGE SCALE GENOMIC DNA]</scope>
    <source>
        <strain evidence="7 8">YPD9-1</strain>
    </source>
</reference>
<dbReference type="RefSeq" id="WP_235118338.1">
    <property type="nucleotide sequence ID" value="NZ_CP090978.1"/>
</dbReference>
<accession>A0ABY3SEZ5</accession>
<proteinExistence type="inferred from homology"/>
<protein>
    <recommendedName>
        <fullName evidence="6">Ribosomal processing cysteine protease Prp</fullName>
    </recommendedName>
</protein>
<keyword evidence="1" id="KW-0690">Ribosome biogenesis</keyword>
<dbReference type="GO" id="GO:0006508">
    <property type="term" value="P:proteolysis"/>
    <property type="evidence" value="ECO:0007669"/>
    <property type="project" value="UniProtKB-KW"/>
</dbReference>
<dbReference type="Proteomes" id="UP001649230">
    <property type="component" value="Chromosome"/>
</dbReference>
<dbReference type="PANTHER" id="PTHR39178">
    <property type="entry name" value="HYPOTHETICAL RIBOSOME-ASSOCIATED PROTEIN"/>
    <property type="match status" value="1"/>
</dbReference>
<sequence length="114" mass="12493">MIHVTIKRLAKDNSHITSYVVEGHAYYDDPGKDIVCSAVSAVAVGTVNSIEALTGIIPIHEMETGFLDITIPEIASSNQDKVNQVQLILESMVVMLRSIEETYGAYITIETLIE</sequence>
<evidence type="ECO:0000256" key="6">
    <source>
        <dbReference type="ARBA" id="ARBA00044538"/>
    </source>
</evidence>